<feature type="domain" description="DUF4224" evidence="1">
    <location>
        <begin position="8"/>
        <end position="52"/>
    </location>
</feature>
<organism evidence="2 3">
    <name type="scientific">Laribacter hongkongensis</name>
    <dbReference type="NCBI Taxonomy" id="168471"/>
    <lineage>
        <taxon>Bacteria</taxon>
        <taxon>Pseudomonadati</taxon>
        <taxon>Pseudomonadota</taxon>
        <taxon>Betaproteobacteria</taxon>
        <taxon>Neisseriales</taxon>
        <taxon>Aquaspirillaceae</taxon>
        <taxon>Laribacter</taxon>
    </lineage>
</organism>
<dbReference type="Proteomes" id="UP001200247">
    <property type="component" value="Unassembled WGS sequence"/>
</dbReference>
<evidence type="ECO:0000259" key="1">
    <source>
        <dbReference type="Pfam" id="PF13986"/>
    </source>
</evidence>
<dbReference type="AlphaFoldDB" id="A0ABD4STG8"/>
<evidence type="ECO:0000313" key="2">
    <source>
        <dbReference type="EMBL" id="MCG9026754.1"/>
    </source>
</evidence>
<dbReference type="EMBL" id="JAJAXM010000025">
    <property type="protein sequence ID" value="MCG9026754.1"/>
    <property type="molecule type" value="Genomic_DNA"/>
</dbReference>
<protein>
    <submittedName>
        <fullName evidence="2">DUF4224 domain-containing protein</fullName>
    </submittedName>
</protein>
<name>A0ABD4STG8_9NEIS</name>
<comment type="caution">
    <text evidence="2">The sequence shown here is derived from an EMBL/GenBank/DDBJ whole genome shotgun (WGS) entry which is preliminary data.</text>
</comment>
<proteinExistence type="predicted"/>
<dbReference type="RefSeq" id="WP_239894331.1">
    <property type="nucleotide sequence ID" value="NZ_JAJAXM010000025.1"/>
</dbReference>
<dbReference type="InterPro" id="IPR025319">
    <property type="entry name" value="DUF4224"/>
</dbReference>
<evidence type="ECO:0000313" key="3">
    <source>
        <dbReference type="Proteomes" id="UP001200247"/>
    </source>
</evidence>
<reference evidence="2 3" key="1">
    <citation type="submission" date="2021-10" db="EMBL/GenBank/DDBJ databases">
        <title>Whole-genome sequencing analysis of Laribacter hongkongensis: virulence gene profiles, carbohydrate-active enzyme prediction, and antimicrobial resistance characterization.</title>
        <authorList>
            <person name="Yuan P."/>
            <person name="Zhan Y."/>
            <person name="Chen D."/>
        </authorList>
    </citation>
    <scope>NUCLEOTIDE SEQUENCE [LARGE SCALE GENOMIC DNA]</scope>
    <source>
        <strain evidence="2 3">W67</strain>
    </source>
</reference>
<accession>A0ABD4STG8</accession>
<dbReference type="Pfam" id="PF13986">
    <property type="entry name" value="DUF4224"/>
    <property type="match status" value="1"/>
</dbReference>
<sequence>MVDTDPIFLTTEEVALLTGRKFKSKQIEALRQMLIPFRINANGRPIVTRAAIEGRQQKEIATTKKWQPSALPH</sequence>
<gene>
    <name evidence="2" type="ORF">LH440_12740</name>
</gene>